<dbReference type="EMBL" id="JBHSXN010000005">
    <property type="protein sequence ID" value="MFC6955185.1"/>
    <property type="molecule type" value="Genomic_DNA"/>
</dbReference>
<evidence type="ECO:0000313" key="2">
    <source>
        <dbReference type="EMBL" id="MFC6955185.1"/>
    </source>
</evidence>
<organism evidence="2 3">
    <name type="scientific">Halorubellus litoreus</name>
    <dbReference type="NCBI Taxonomy" id="755308"/>
    <lineage>
        <taxon>Archaea</taxon>
        <taxon>Methanobacteriati</taxon>
        <taxon>Methanobacteriota</taxon>
        <taxon>Stenosarchaea group</taxon>
        <taxon>Halobacteria</taxon>
        <taxon>Halobacteriales</taxon>
        <taxon>Halorubellaceae</taxon>
        <taxon>Halorubellus</taxon>
    </lineage>
</organism>
<proteinExistence type="predicted"/>
<evidence type="ECO:0008006" key="4">
    <source>
        <dbReference type="Google" id="ProtNLM"/>
    </source>
</evidence>
<name>A0ABD5VIQ0_9EURY</name>
<dbReference type="RefSeq" id="WP_336352121.1">
    <property type="nucleotide sequence ID" value="NZ_JAZAQL010000005.1"/>
</dbReference>
<feature type="transmembrane region" description="Helical" evidence="1">
    <location>
        <begin position="303"/>
        <end position="325"/>
    </location>
</feature>
<comment type="caution">
    <text evidence="2">The sequence shown here is derived from an EMBL/GenBank/DDBJ whole genome shotgun (WGS) entry which is preliminary data.</text>
</comment>
<keyword evidence="1" id="KW-1133">Transmembrane helix</keyword>
<keyword evidence="1" id="KW-0472">Membrane</keyword>
<dbReference type="AlphaFoldDB" id="A0ABD5VIQ0"/>
<gene>
    <name evidence="2" type="ORF">ACFQGB_20175</name>
</gene>
<keyword evidence="3" id="KW-1185">Reference proteome</keyword>
<feature type="transmembrane region" description="Helical" evidence="1">
    <location>
        <begin position="346"/>
        <end position="376"/>
    </location>
</feature>
<sequence length="377" mass="38560">MTGRRFFAVVLAVAVLAGTMPGAVAAVDASTPDSMAASTTDSTVASTSDTAAVCDGVSGSGNVVVATLASTGERVTGSERLYANVTLDLRLCSSQGLVTPYGDAWELQSSDGFEVLSASDRGPRVRLEPGYGTVEFPSKIRMKQVDSGLTVSEPVANAVNPAIGVDGRLYVSSAASVDEYRSLEGAFVGASNRTTSATTALAETTAALNGSGSGEFNATTANRTLERLDASVAELNASASSFRTFLFGVARDSQTPGVAVDALDAVEASETAQREEANEAVAAYDAALDARERSLASTIRNNLFVAIGLGVVLGGLAGGALPYLVANRTIGRKRIDSTADYNRYALWVPVGGGIALVCATVLGVVVTTGFSLFGVIL</sequence>
<reference evidence="2 3" key="1">
    <citation type="journal article" date="2019" name="Int. J. Syst. Evol. Microbiol.">
        <title>The Global Catalogue of Microorganisms (GCM) 10K type strain sequencing project: providing services to taxonomists for standard genome sequencing and annotation.</title>
        <authorList>
            <consortium name="The Broad Institute Genomics Platform"/>
            <consortium name="The Broad Institute Genome Sequencing Center for Infectious Disease"/>
            <person name="Wu L."/>
            <person name="Ma J."/>
        </authorList>
    </citation>
    <scope>NUCLEOTIDE SEQUENCE [LARGE SCALE GENOMIC DNA]</scope>
    <source>
        <strain evidence="2 3">GX26</strain>
    </source>
</reference>
<accession>A0ABD5VIQ0</accession>
<evidence type="ECO:0000313" key="3">
    <source>
        <dbReference type="Proteomes" id="UP001596395"/>
    </source>
</evidence>
<evidence type="ECO:0000256" key="1">
    <source>
        <dbReference type="SAM" id="Phobius"/>
    </source>
</evidence>
<dbReference type="Proteomes" id="UP001596395">
    <property type="component" value="Unassembled WGS sequence"/>
</dbReference>
<protein>
    <recommendedName>
        <fullName evidence="4">ABC transport system permease protein</fullName>
    </recommendedName>
</protein>
<keyword evidence="1" id="KW-0812">Transmembrane</keyword>